<evidence type="ECO:0000256" key="4">
    <source>
        <dbReference type="ARBA" id="ARBA00022475"/>
    </source>
</evidence>
<comment type="similarity">
    <text evidence="2">Belongs to the TrkH potassium transport family.</text>
</comment>
<dbReference type="AlphaFoldDB" id="A0A2K2U3D8"/>
<evidence type="ECO:0000256" key="7">
    <source>
        <dbReference type="ARBA" id="ARBA00023065"/>
    </source>
</evidence>
<dbReference type="InterPro" id="IPR003445">
    <property type="entry name" value="Cat_transpt"/>
</dbReference>
<evidence type="ECO:0000256" key="8">
    <source>
        <dbReference type="ARBA" id="ARBA00023136"/>
    </source>
</evidence>
<name>A0A2K2U3D8_9ACTN</name>
<organism evidence="10 11">
    <name type="scientific">Rubneribacter badeniensis</name>
    <dbReference type="NCBI Taxonomy" id="2070688"/>
    <lineage>
        <taxon>Bacteria</taxon>
        <taxon>Bacillati</taxon>
        <taxon>Actinomycetota</taxon>
        <taxon>Coriobacteriia</taxon>
        <taxon>Eggerthellales</taxon>
        <taxon>Eggerthellaceae</taxon>
        <taxon>Rubneribacter</taxon>
    </lineage>
</organism>
<evidence type="ECO:0000256" key="2">
    <source>
        <dbReference type="ARBA" id="ARBA00009137"/>
    </source>
</evidence>
<evidence type="ECO:0000256" key="5">
    <source>
        <dbReference type="ARBA" id="ARBA00022692"/>
    </source>
</evidence>
<protein>
    <submittedName>
        <fullName evidence="10">Cation transporter</fullName>
    </submittedName>
</protein>
<accession>A0A2K2U3D8</accession>
<dbReference type="GO" id="GO:0030001">
    <property type="term" value="P:metal ion transport"/>
    <property type="evidence" value="ECO:0007669"/>
    <property type="project" value="UniProtKB-ARBA"/>
</dbReference>
<evidence type="ECO:0000256" key="9">
    <source>
        <dbReference type="SAM" id="Phobius"/>
    </source>
</evidence>
<dbReference type="Pfam" id="PF02386">
    <property type="entry name" value="TrkH"/>
    <property type="match status" value="2"/>
</dbReference>
<keyword evidence="3" id="KW-0813">Transport</keyword>
<evidence type="ECO:0000313" key="10">
    <source>
        <dbReference type="EMBL" id="PNV64799.1"/>
    </source>
</evidence>
<feature type="transmembrane region" description="Helical" evidence="9">
    <location>
        <begin position="135"/>
        <end position="158"/>
    </location>
</feature>
<reference evidence="10 11" key="1">
    <citation type="journal article" date="2018" name="Int. J. Syst. Evol. Microbiol.">
        <title>Rubneribacter badeniensis gen. nov., sp. nov. and Enteroscipio rubneri gen. nov., sp. nov., new members of the Eggerthellaceae isolated from human faeces.</title>
        <authorList>
            <person name="Danylec N."/>
            <person name="Gobl A."/>
            <person name="Stoll D.A."/>
            <person name="Hetzer B."/>
            <person name="Kulling S.E."/>
            <person name="Huch M."/>
        </authorList>
    </citation>
    <scope>NUCLEOTIDE SEQUENCE [LARGE SCALE GENOMIC DNA]</scope>
    <source>
        <strain evidence="10 11">ResAG-85</strain>
    </source>
</reference>
<evidence type="ECO:0000256" key="6">
    <source>
        <dbReference type="ARBA" id="ARBA00022989"/>
    </source>
</evidence>
<feature type="transmembrane region" description="Helical" evidence="9">
    <location>
        <begin position="45"/>
        <end position="64"/>
    </location>
</feature>
<keyword evidence="5 9" id="KW-0812">Transmembrane</keyword>
<dbReference type="PROSITE" id="PS51257">
    <property type="entry name" value="PROKAR_LIPOPROTEIN"/>
    <property type="match status" value="1"/>
</dbReference>
<feature type="transmembrane region" description="Helical" evidence="9">
    <location>
        <begin position="414"/>
        <end position="434"/>
    </location>
</feature>
<sequence length="522" mass="54781">MIPRLTRAGVRAVAHHLGALAQLLAACMAAPTLVAVASSEWEPAARYLLSSGLCLIVGAALRFAALEKPRLDRTQAIAVTGIAWVFLSLLAAVPLWLSGHFGGYFDALFECVSALTTTGVSLAQDLPHLSNADNTWRFALQLVGGLGFIVVALSLGLFGRRIDASLYTSEGRSERFIPQVAETARFIARTTLAIVVGAAVALGFLCLAAGMETGRAALHGVWLSIAAFATGGFAPMPSSVTYYHSFAIEIVLMVTMLLGALNFALLLGARRGRIDEIGRDSEVRTGAIWIAAMTALFTVAACGSATFSDTSTLLRQGTFTIISTLTTTGFQTLSTNQLMQVLPSGALLVLVLLMAVGGCAGSTAGGLKLHRLSIVAKSISVTCRKALVPESARMAAEYHHFGRRTLDDNVSKEAMTVFVLFTATCALGALAGVAHGQDGLTAIVDSVAMTSNGGVFSGIVSCDMPASLEFVYLVQMLAGRLEFVTFAAIVIEIVATIVPHRRMPHGQRSASAPHAGGDRSRP</sequence>
<dbReference type="PANTHER" id="PTHR32024">
    <property type="entry name" value="TRK SYSTEM POTASSIUM UPTAKE PROTEIN TRKG-RELATED"/>
    <property type="match status" value="1"/>
</dbReference>
<proteinExistence type="inferred from homology"/>
<keyword evidence="7" id="KW-0406">Ion transport</keyword>
<feature type="transmembrane region" description="Helical" evidence="9">
    <location>
        <begin position="287"/>
        <end position="307"/>
    </location>
</feature>
<evidence type="ECO:0000256" key="1">
    <source>
        <dbReference type="ARBA" id="ARBA00004651"/>
    </source>
</evidence>
<dbReference type="PANTHER" id="PTHR32024:SF2">
    <property type="entry name" value="TRK SYSTEM POTASSIUM UPTAKE PROTEIN TRKG-RELATED"/>
    <property type="match status" value="1"/>
</dbReference>
<dbReference type="Proteomes" id="UP000236488">
    <property type="component" value="Unassembled WGS sequence"/>
</dbReference>
<keyword evidence="11" id="KW-1185">Reference proteome</keyword>
<feature type="transmembrane region" description="Helical" evidence="9">
    <location>
        <begin position="242"/>
        <end position="267"/>
    </location>
</feature>
<evidence type="ECO:0000313" key="11">
    <source>
        <dbReference type="Proteomes" id="UP000236488"/>
    </source>
</evidence>
<comment type="caution">
    <text evidence="10">The sequence shown here is derived from an EMBL/GenBank/DDBJ whole genome shotgun (WGS) entry which is preliminary data.</text>
</comment>
<feature type="transmembrane region" description="Helical" evidence="9">
    <location>
        <begin position="186"/>
        <end position="209"/>
    </location>
</feature>
<comment type="subcellular location">
    <subcellularLocation>
        <location evidence="1">Cell membrane</location>
        <topology evidence="1">Multi-pass membrane protein</topology>
    </subcellularLocation>
</comment>
<keyword evidence="6 9" id="KW-1133">Transmembrane helix</keyword>
<dbReference type="EMBL" id="PPEL01000067">
    <property type="protein sequence ID" value="PNV64799.1"/>
    <property type="molecule type" value="Genomic_DNA"/>
</dbReference>
<evidence type="ECO:0000256" key="3">
    <source>
        <dbReference type="ARBA" id="ARBA00022448"/>
    </source>
</evidence>
<feature type="transmembrane region" description="Helical" evidence="9">
    <location>
        <begin position="346"/>
        <end position="367"/>
    </location>
</feature>
<feature type="transmembrane region" description="Helical" evidence="9">
    <location>
        <begin position="76"/>
        <end position="97"/>
    </location>
</feature>
<feature type="transmembrane region" description="Helical" evidence="9">
    <location>
        <begin position="477"/>
        <end position="498"/>
    </location>
</feature>
<dbReference type="GO" id="GO:0008324">
    <property type="term" value="F:monoatomic cation transmembrane transporter activity"/>
    <property type="evidence" value="ECO:0007669"/>
    <property type="project" value="InterPro"/>
</dbReference>
<keyword evidence="4" id="KW-1003">Cell membrane</keyword>
<gene>
    <name evidence="10" type="ORF">C2L80_10095</name>
</gene>
<dbReference type="RefSeq" id="WP_103263145.1">
    <property type="nucleotide sequence ID" value="NZ_PPEL01000067.1"/>
</dbReference>
<keyword evidence="8 9" id="KW-0472">Membrane</keyword>
<dbReference type="GO" id="GO:0005886">
    <property type="term" value="C:plasma membrane"/>
    <property type="evidence" value="ECO:0007669"/>
    <property type="project" value="UniProtKB-SubCell"/>
</dbReference>